<dbReference type="OrthoDB" id="430060at2759"/>
<keyword evidence="2" id="KW-1185">Reference proteome</keyword>
<protein>
    <submittedName>
        <fullName evidence="1">Uncharacterized protein</fullName>
    </submittedName>
</protein>
<evidence type="ECO:0000313" key="1">
    <source>
        <dbReference type="EMBL" id="CAE7471154.1"/>
    </source>
</evidence>
<proteinExistence type="predicted"/>
<organism evidence="1 2">
    <name type="scientific">Symbiodinium pilosum</name>
    <name type="common">Dinoflagellate</name>
    <dbReference type="NCBI Taxonomy" id="2952"/>
    <lineage>
        <taxon>Eukaryota</taxon>
        <taxon>Sar</taxon>
        <taxon>Alveolata</taxon>
        <taxon>Dinophyceae</taxon>
        <taxon>Suessiales</taxon>
        <taxon>Symbiodiniaceae</taxon>
        <taxon>Symbiodinium</taxon>
    </lineage>
</organism>
<dbReference type="EMBL" id="CAJNIZ010023736">
    <property type="protein sequence ID" value="CAE7471154.1"/>
    <property type="molecule type" value="Genomic_DNA"/>
</dbReference>
<accession>A0A812S7Z1</accession>
<sequence length="245" mass="26974">PSSSEAKGRQWRSLERQSGIPNIYWHQKEFCWRVSIKKCKKRQEFRFPSRPFLKQGLGEDEAVAAALREAKAHREKLVRKGLLKPPEALKPKQAKHSTVRGVYFSNGRQKWRTKLADPYTKKLTDGGGFVTQEEAESKARELAKELGNQGYRAQGGPGEASLGAEALRAAGPPAGSEVEPRRAVLARDIPNGRQATVQAVQAQGLLGEGGEEGMEAGGYLAQAARGGPKSGEEALRRTTWYLRLQ</sequence>
<name>A0A812S7Z1_SYMPI</name>
<dbReference type="AlphaFoldDB" id="A0A812S7Z1"/>
<evidence type="ECO:0000313" key="2">
    <source>
        <dbReference type="Proteomes" id="UP000649617"/>
    </source>
</evidence>
<reference evidence="1" key="1">
    <citation type="submission" date="2021-02" db="EMBL/GenBank/DDBJ databases">
        <authorList>
            <person name="Dougan E. K."/>
            <person name="Rhodes N."/>
            <person name="Thang M."/>
            <person name="Chan C."/>
        </authorList>
    </citation>
    <scope>NUCLEOTIDE SEQUENCE</scope>
</reference>
<gene>
    <name evidence="1" type="ORF">SPIL2461_LOCUS11940</name>
</gene>
<dbReference type="Proteomes" id="UP000649617">
    <property type="component" value="Unassembled WGS sequence"/>
</dbReference>
<comment type="caution">
    <text evidence="1">The sequence shown here is derived from an EMBL/GenBank/DDBJ whole genome shotgun (WGS) entry which is preliminary data.</text>
</comment>
<feature type="non-terminal residue" evidence="1">
    <location>
        <position position="1"/>
    </location>
</feature>
<dbReference type="Gene3D" id="1.20.5.2050">
    <property type="match status" value="1"/>
</dbReference>